<gene>
    <name evidence="1" type="ORF">GPA27_03350</name>
</gene>
<proteinExistence type="predicted"/>
<dbReference type="EMBL" id="WTVS01000004">
    <property type="protein sequence ID" value="NMF96431.1"/>
    <property type="molecule type" value="Genomic_DNA"/>
</dbReference>
<evidence type="ECO:0000313" key="1">
    <source>
        <dbReference type="EMBL" id="NMF96431.1"/>
    </source>
</evidence>
<dbReference type="RefSeq" id="WP_169137823.1">
    <property type="nucleotide sequence ID" value="NZ_WTVS01000004.1"/>
</dbReference>
<name>A0ABX1NAY3_9RHOO</name>
<organism evidence="1 2">
    <name type="scientific">Aromatoleum toluolicum</name>
    <dbReference type="NCBI Taxonomy" id="90060"/>
    <lineage>
        <taxon>Bacteria</taxon>
        <taxon>Pseudomonadati</taxon>
        <taxon>Pseudomonadota</taxon>
        <taxon>Betaproteobacteria</taxon>
        <taxon>Rhodocyclales</taxon>
        <taxon>Rhodocyclaceae</taxon>
        <taxon>Aromatoleum</taxon>
    </lineage>
</organism>
<dbReference type="Pfam" id="PF11136">
    <property type="entry name" value="DUF2889"/>
    <property type="match status" value="1"/>
</dbReference>
<keyword evidence="2" id="KW-1185">Reference proteome</keyword>
<evidence type="ECO:0000313" key="2">
    <source>
        <dbReference type="Proteomes" id="UP000634522"/>
    </source>
</evidence>
<comment type="caution">
    <text evidence="1">The sequence shown here is derived from an EMBL/GenBank/DDBJ whole genome shotgun (WGS) entry which is preliminary data.</text>
</comment>
<sequence length="192" mass="21585">MTLPDAQPRTRLHTRKFVYQCYLRDDGLWDIDGELSDVKDYPYMLHSGEIPPHEPVHNMHIRLTVDDSLTIKEIVARTAHAPFPDCMQTAGPMQAMVGVTIGPGWRKEIEQRIGGVKGCTHLRDLLSNAATAAYQSVSAHALHAHLNDRNSAMTQGERPHFLDKCMVWALDGPVVKEYEPHFYVSPSSEQGK</sequence>
<accession>A0ABX1NAY3</accession>
<dbReference type="InterPro" id="IPR021312">
    <property type="entry name" value="DUF2889"/>
</dbReference>
<reference evidence="1 2" key="1">
    <citation type="submission" date="2019-12" db="EMBL/GenBank/DDBJ databases">
        <title>Comparative genomics gives insights into the taxonomy of the Azoarcus-Aromatoleum group and reveals separate origins of nif in the plant-associated Azoarcus and non-plant-associated Aromatoleum sub-groups.</title>
        <authorList>
            <person name="Lafos M."/>
            <person name="Maluk M."/>
            <person name="Batista M."/>
            <person name="Junghare M."/>
            <person name="Carmona M."/>
            <person name="Faoro H."/>
            <person name="Cruz L.M."/>
            <person name="Battistoni F."/>
            <person name="De Souza E."/>
            <person name="Pedrosa F."/>
            <person name="Chen W.-M."/>
            <person name="Poole P.S."/>
            <person name="Dixon R.A."/>
            <person name="James E.K."/>
        </authorList>
    </citation>
    <scope>NUCLEOTIDE SEQUENCE [LARGE SCALE GENOMIC DNA]</scope>
    <source>
        <strain evidence="1 2">T</strain>
    </source>
</reference>
<protein>
    <submittedName>
        <fullName evidence="1">DUF2889 domain-containing protein</fullName>
    </submittedName>
</protein>
<dbReference type="Proteomes" id="UP000634522">
    <property type="component" value="Unassembled WGS sequence"/>
</dbReference>